<dbReference type="InterPro" id="IPR051918">
    <property type="entry name" value="STPP_CPPED1"/>
</dbReference>
<gene>
    <name evidence="5" type="ORF">SAMN04487940_11974</name>
</gene>
<dbReference type="InterPro" id="IPR004843">
    <property type="entry name" value="Calcineurin-like_PHP"/>
</dbReference>
<name>A0A975WDR1_9RHOB</name>
<organism evidence="5 6">
    <name type="scientific">Marinovum algicola</name>
    <dbReference type="NCBI Taxonomy" id="42444"/>
    <lineage>
        <taxon>Bacteria</taxon>
        <taxon>Pseudomonadati</taxon>
        <taxon>Pseudomonadota</taxon>
        <taxon>Alphaproteobacteria</taxon>
        <taxon>Rhodobacterales</taxon>
        <taxon>Roseobacteraceae</taxon>
        <taxon>Marinovum</taxon>
    </lineage>
</organism>
<feature type="chain" id="PRO_5037723109" evidence="1">
    <location>
        <begin position="22"/>
        <end position="644"/>
    </location>
</feature>
<dbReference type="InterPro" id="IPR032288">
    <property type="entry name" value="Metallophos_C"/>
</dbReference>
<sequence>MRLSSLSLAALAGLAALPAAAKDASYIGTVETVAGDSAGMARGTVFVDANRNSRLDAGETGIGGALVTNGREVVATGADGTYALPAYDDMNLSVIKPAGYANPVDQQMIPQFAYVHKQAGSPELRFGGIAPTGPLPAAINFPMIEDAAGDRFSCLAFGDAQPYTNQEVSYVRETAGKLLATADLSSTECLIFAGDVMGDDLSLYPRFKRIIAVGQTPQYWVGGNHDVDFDAETDAHSFDTFRREWGPEYWAAEFGNVLFIGLDNVRYPCNGVDPHPFCSTDKSHTYNGVISERQMEWLGNLLPQVPEDRLIVMTAHIPFQTFTDNTAAKHQTDNLAELAALLDGRKVLTMAGHTHTTENIEPGEGFEGWEAATGLATSPFHQLVIGGLSGSWWAGDLNAQGVPHATQRLGSPRGYFRLDFDGATFVDTYLTFHTTEDSQFHAAFNTPRFRKWADALITYAELYGTPSKVLPPVTRNDLADPFMLTRADLEGDSWVAVNVWNGGKSTEVTVSIDGGTPMVATRTQPGEGEAKYRGLDYADPAAILKQATQGSLAIRSDRGGDDTAGYAMFQGNRMSGVAGPFPRWLLTDNSLHLWRADLPSDLSDGVHVMTVTATDRHGRAFTTDYTFEVVAEIPQMTWQTQLWQ</sequence>
<dbReference type="EMBL" id="FNYY01000019">
    <property type="protein sequence ID" value="SEK02962.1"/>
    <property type="molecule type" value="Genomic_DNA"/>
</dbReference>
<evidence type="ECO:0000256" key="1">
    <source>
        <dbReference type="SAM" id="SignalP"/>
    </source>
</evidence>
<dbReference type="Gene3D" id="3.60.21.10">
    <property type="match status" value="1"/>
</dbReference>
<dbReference type="Pfam" id="PF16371">
    <property type="entry name" value="MetallophosN"/>
    <property type="match status" value="1"/>
</dbReference>
<dbReference type="Pfam" id="PF00149">
    <property type="entry name" value="Metallophos"/>
    <property type="match status" value="1"/>
</dbReference>
<dbReference type="InterPro" id="IPR029052">
    <property type="entry name" value="Metallo-depent_PP-like"/>
</dbReference>
<comment type="caution">
    <text evidence="5">The sequence shown here is derived from an EMBL/GenBank/DDBJ whole genome shotgun (WGS) entry which is preliminary data.</text>
</comment>
<dbReference type="Pfam" id="PF16370">
    <property type="entry name" value="MetallophosC"/>
    <property type="match status" value="1"/>
</dbReference>
<evidence type="ECO:0000259" key="2">
    <source>
        <dbReference type="Pfam" id="PF00149"/>
    </source>
</evidence>
<dbReference type="RefSeq" id="WP_074838596.1">
    <property type="nucleotide sequence ID" value="NZ_FNYY01000019.1"/>
</dbReference>
<dbReference type="SUPFAM" id="SSF56300">
    <property type="entry name" value="Metallo-dependent phosphatases"/>
    <property type="match status" value="1"/>
</dbReference>
<accession>A0A975WDR1</accession>
<dbReference type="InterPro" id="IPR032285">
    <property type="entry name" value="Metallophos_N"/>
</dbReference>
<evidence type="ECO:0000259" key="4">
    <source>
        <dbReference type="Pfam" id="PF16371"/>
    </source>
</evidence>
<protein>
    <submittedName>
        <fullName evidence="5">Calcineurin-like phosphoesterase</fullName>
    </submittedName>
</protein>
<feature type="domain" description="Calcineurin-like phosphoesterase C-terminal" evidence="3">
    <location>
        <begin position="384"/>
        <end position="546"/>
    </location>
</feature>
<keyword evidence="6" id="KW-1185">Reference proteome</keyword>
<evidence type="ECO:0000259" key="3">
    <source>
        <dbReference type="Pfam" id="PF16370"/>
    </source>
</evidence>
<evidence type="ECO:0000313" key="6">
    <source>
        <dbReference type="Proteomes" id="UP000182932"/>
    </source>
</evidence>
<dbReference type="PANTHER" id="PTHR43143">
    <property type="entry name" value="METALLOPHOSPHOESTERASE, CALCINEURIN SUPERFAMILY"/>
    <property type="match status" value="1"/>
</dbReference>
<feature type="domain" description="Calcineurin-like phosphoesterase N-terminal" evidence="4">
    <location>
        <begin position="55"/>
        <end position="119"/>
    </location>
</feature>
<dbReference type="GeneID" id="80820282"/>
<dbReference type="Proteomes" id="UP000182932">
    <property type="component" value="Unassembled WGS sequence"/>
</dbReference>
<dbReference type="AlphaFoldDB" id="A0A975WDR1"/>
<dbReference type="PANTHER" id="PTHR43143:SF6">
    <property type="entry name" value="BLL3016 PROTEIN"/>
    <property type="match status" value="1"/>
</dbReference>
<proteinExistence type="predicted"/>
<keyword evidence="1" id="KW-0732">Signal</keyword>
<evidence type="ECO:0000313" key="5">
    <source>
        <dbReference type="EMBL" id="SEK02962.1"/>
    </source>
</evidence>
<feature type="signal peptide" evidence="1">
    <location>
        <begin position="1"/>
        <end position="21"/>
    </location>
</feature>
<dbReference type="GO" id="GO:0016787">
    <property type="term" value="F:hydrolase activity"/>
    <property type="evidence" value="ECO:0007669"/>
    <property type="project" value="InterPro"/>
</dbReference>
<feature type="domain" description="Calcineurin-like phosphoesterase" evidence="2">
    <location>
        <begin position="190"/>
        <end position="356"/>
    </location>
</feature>
<reference evidence="5 6" key="1">
    <citation type="submission" date="2016-10" db="EMBL/GenBank/DDBJ databases">
        <authorList>
            <person name="Varghese N."/>
            <person name="Submissions S."/>
        </authorList>
    </citation>
    <scope>NUCLEOTIDE SEQUENCE [LARGE SCALE GENOMIC DNA]</scope>
    <source>
        <strain evidence="5 6">FF3</strain>
    </source>
</reference>